<dbReference type="AlphaFoldDB" id="A0A0F9DM77"/>
<evidence type="ECO:0000313" key="1">
    <source>
        <dbReference type="EMBL" id="KKL62813.1"/>
    </source>
</evidence>
<accession>A0A0F9DM77</accession>
<organism evidence="1">
    <name type="scientific">marine sediment metagenome</name>
    <dbReference type="NCBI Taxonomy" id="412755"/>
    <lineage>
        <taxon>unclassified sequences</taxon>
        <taxon>metagenomes</taxon>
        <taxon>ecological metagenomes</taxon>
    </lineage>
</organism>
<comment type="caution">
    <text evidence="1">The sequence shown here is derived from an EMBL/GenBank/DDBJ whole genome shotgun (WGS) entry which is preliminary data.</text>
</comment>
<feature type="non-terminal residue" evidence="1">
    <location>
        <position position="1"/>
    </location>
</feature>
<gene>
    <name evidence="1" type="ORF">LCGC14_2181410</name>
</gene>
<dbReference type="EMBL" id="LAZR01028370">
    <property type="protein sequence ID" value="KKL62813.1"/>
    <property type="molecule type" value="Genomic_DNA"/>
</dbReference>
<sequence>EMVPALLEHIQASLQEIDHEVGVGVKNPRN</sequence>
<reference evidence="1" key="1">
    <citation type="journal article" date="2015" name="Nature">
        <title>Complex archaea that bridge the gap between prokaryotes and eukaryotes.</title>
        <authorList>
            <person name="Spang A."/>
            <person name="Saw J.H."/>
            <person name="Jorgensen S.L."/>
            <person name="Zaremba-Niedzwiedzka K."/>
            <person name="Martijn J."/>
            <person name="Lind A.E."/>
            <person name="van Eijk R."/>
            <person name="Schleper C."/>
            <person name="Guy L."/>
            <person name="Ettema T.J."/>
        </authorList>
    </citation>
    <scope>NUCLEOTIDE SEQUENCE</scope>
</reference>
<name>A0A0F9DM77_9ZZZZ</name>
<protein>
    <submittedName>
        <fullName evidence="1">Uncharacterized protein</fullName>
    </submittedName>
</protein>
<proteinExistence type="predicted"/>